<sequence>MEQSVIDKALALSQEELKTNPEYQKAVKEGNLELKKKIEEETIRNMTIMKAQSLFNDMQMQVDRKIDEILDSSLAKTSDKLISPEQKSKVKELFKEELYKYFVDSKWSELENTYNSVKLSWAKAEFLMAQSLRWNKILESEIEDILINVNKRLKDEIVYHWINLLKQTIFKEFNSL</sequence>
<organism evidence="1">
    <name type="scientific">uncultured bacterium</name>
    <name type="common">gcode 4</name>
    <dbReference type="NCBI Taxonomy" id="1234023"/>
    <lineage>
        <taxon>Bacteria</taxon>
        <taxon>environmental samples</taxon>
    </lineage>
</organism>
<protein>
    <submittedName>
        <fullName evidence="1">Uncharacterized protein</fullName>
    </submittedName>
</protein>
<gene>
    <name evidence="1" type="ORF">ACD_2C00180G0007</name>
</gene>
<dbReference type="AlphaFoldDB" id="K2GG84"/>
<accession>K2GG84</accession>
<dbReference type="EMBL" id="AMFJ01000180">
    <property type="protein sequence ID" value="EKE29414.1"/>
    <property type="molecule type" value="Genomic_DNA"/>
</dbReference>
<name>K2GG84_9BACT</name>
<evidence type="ECO:0000313" key="1">
    <source>
        <dbReference type="EMBL" id="EKE29414.1"/>
    </source>
</evidence>
<proteinExistence type="predicted"/>
<reference evidence="1" key="1">
    <citation type="journal article" date="2012" name="Science">
        <title>Fermentation, hydrogen, and sulfur metabolism in multiple uncultivated bacterial phyla.</title>
        <authorList>
            <person name="Wrighton K.C."/>
            <person name="Thomas B.C."/>
            <person name="Sharon I."/>
            <person name="Miller C.S."/>
            <person name="Castelle C.J."/>
            <person name="VerBerkmoes N.C."/>
            <person name="Wilkins M.J."/>
            <person name="Hettich R.L."/>
            <person name="Lipton M.S."/>
            <person name="Williams K.H."/>
            <person name="Long P.E."/>
            <person name="Banfield J.F."/>
        </authorList>
    </citation>
    <scope>NUCLEOTIDE SEQUENCE [LARGE SCALE GENOMIC DNA]</scope>
</reference>
<comment type="caution">
    <text evidence="1">The sequence shown here is derived from an EMBL/GenBank/DDBJ whole genome shotgun (WGS) entry which is preliminary data.</text>
</comment>